<protein>
    <submittedName>
        <fullName evidence="1">Myosin heavy chain-related protein</fullName>
    </submittedName>
</protein>
<evidence type="ECO:0000313" key="2">
    <source>
        <dbReference type="Proteomes" id="UP000325081"/>
    </source>
</evidence>
<name>A0A5A7QNR3_STRAF</name>
<accession>A0A5A7QNR3</accession>
<reference evidence="2" key="1">
    <citation type="journal article" date="2019" name="Curr. Biol.">
        <title>Genome Sequence of Striga asiatica Provides Insight into the Evolution of Plant Parasitism.</title>
        <authorList>
            <person name="Yoshida S."/>
            <person name="Kim S."/>
            <person name="Wafula E.K."/>
            <person name="Tanskanen J."/>
            <person name="Kim Y.M."/>
            <person name="Honaas L."/>
            <person name="Yang Z."/>
            <person name="Spallek T."/>
            <person name="Conn C.E."/>
            <person name="Ichihashi Y."/>
            <person name="Cheong K."/>
            <person name="Cui S."/>
            <person name="Der J.P."/>
            <person name="Gundlach H."/>
            <person name="Jiao Y."/>
            <person name="Hori C."/>
            <person name="Ishida J.K."/>
            <person name="Kasahara H."/>
            <person name="Kiba T."/>
            <person name="Kim M.S."/>
            <person name="Koo N."/>
            <person name="Laohavisit A."/>
            <person name="Lee Y.H."/>
            <person name="Lumba S."/>
            <person name="McCourt P."/>
            <person name="Mortimer J.C."/>
            <person name="Mutuku J.M."/>
            <person name="Nomura T."/>
            <person name="Sasaki-Sekimoto Y."/>
            <person name="Seto Y."/>
            <person name="Wang Y."/>
            <person name="Wakatake T."/>
            <person name="Sakakibara H."/>
            <person name="Demura T."/>
            <person name="Yamaguchi S."/>
            <person name="Yoneyama K."/>
            <person name="Manabe R.I."/>
            <person name="Nelson D.C."/>
            <person name="Schulman A.H."/>
            <person name="Timko M.P."/>
            <person name="dePamphilis C.W."/>
            <person name="Choi D."/>
            <person name="Shirasu K."/>
        </authorList>
    </citation>
    <scope>NUCLEOTIDE SEQUENCE [LARGE SCALE GENOMIC DNA]</scope>
    <source>
        <strain evidence="2">cv. UVA1</strain>
    </source>
</reference>
<keyword evidence="2" id="KW-1185">Reference proteome</keyword>
<proteinExistence type="predicted"/>
<gene>
    <name evidence="1" type="ORF">STAS_23081</name>
</gene>
<organism evidence="1 2">
    <name type="scientific">Striga asiatica</name>
    <name type="common">Asiatic witchweed</name>
    <name type="synonym">Buchnera asiatica</name>
    <dbReference type="NCBI Taxonomy" id="4170"/>
    <lineage>
        <taxon>Eukaryota</taxon>
        <taxon>Viridiplantae</taxon>
        <taxon>Streptophyta</taxon>
        <taxon>Embryophyta</taxon>
        <taxon>Tracheophyta</taxon>
        <taxon>Spermatophyta</taxon>
        <taxon>Magnoliopsida</taxon>
        <taxon>eudicotyledons</taxon>
        <taxon>Gunneridae</taxon>
        <taxon>Pentapetalae</taxon>
        <taxon>asterids</taxon>
        <taxon>lamiids</taxon>
        <taxon>Lamiales</taxon>
        <taxon>Orobanchaceae</taxon>
        <taxon>Buchnereae</taxon>
        <taxon>Striga</taxon>
    </lineage>
</organism>
<feature type="non-terminal residue" evidence="1">
    <location>
        <position position="1"/>
    </location>
</feature>
<dbReference type="Proteomes" id="UP000325081">
    <property type="component" value="Unassembled WGS sequence"/>
</dbReference>
<dbReference type="EMBL" id="BKCP01007404">
    <property type="protein sequence ID" value="GER46077.1"/>
    <property type="molecule type" value="Genomic_DNA"/>
</dbReference>
<sequence>ESHVLGSWTHGHPPLHVFEDSKAVMHVFEDSKAVMNGELEVTNPFSVAYQHSGDPHWQDLRFTFEEVYLATETILVVQDRNSTNAPVIARNVTQTHVVSDNSYHNSLQHVSSRNIFSRMHTVCPHDASSEYSVNAQVGIIIARSGGQPNLRIPRPPCKSGPTSCRGTQVAIHRVKFGKIHCALVLCMLH</sequence>
<evidence type="ECO:0000313" key="1">
    <source>
        <dbReference type="EMBL" id="GER46077.1"/>
    </source>
</evidence>
<dbReference type="AlphaFoldDB" id="A0A5A7QNR3"/>
<comment type="caution">
    <text evidence="1">The sequence shown here is derived from an EMBL/GenBank/DDBJ whole genome shotgun (WGS) entry which is preliminary data.</text>
</comment>